<reference evidence="1 2" key="1">
    <citation type="submission" date="2019-01" db="EMBL/GenBank/DDBJ databases">
        <title>Draft genome sequences of the type strain Streptomyces sioyaensis DSM 40032 and its novel strain, TM32, a thermotolerant antibiotics-producing actinobacterium.</title>
        <authorList>
            <person name="Nakaew N."/>
            <person name="Lumyong S."/>
            <person name="Sloan W.T."/>
            <person name="Sungthong R."/>
        </authorList>
    </citation>
    <scope>NUCLEOTIDE SEQUENCE [LARGE SCALE GENOMIC DNA]</scope>
    <source>
        <strain evidence="1 2">DSM 40032</strain>
    </source>
</reference>
<accession>A0A4Q1R838</accession>
<dbReference type="AlphaFoldDB" id="A0A4Q1R838"/>
<feature type="non-terminal residue" evidence="1">
    <location>
        <position position="42"/>
    </location>
</feature>
<organism evidence="1 2">
    <name type="scientific">Streptomyces sioyaensis</name>
    <dbReference type="NCBI Taxonomy" id="67364"/>
    <lineage>
        <taxon>Bacteria</taxon>
        <taxon>Bacillati</taxon>
        <taxon>Actinomycetota</taxon>
        <taxon>Actinomycetes</taxon>
        <taxon>Kitasatosporales</taxon>
        <taxon>Streptomycetaceae</taxon>
        <taxon>Streptomyces</taxon>
    </lineage>
</organism>
<evidence type="ECO:0000313" key="1">
    <source>
        <dbReference type="EMBL" id="RXS69528.1"/>
    </source>
</evidence>
<proteinExistence type="predicted"/>
<evidence type="ECO:0000313" key="2">
    <source>
        <dbReference type="Proteomes" id="UP000289482"/>
    </source>
</evidence>
<dbReference type="Proteomes" id="UP000289482">
    <property type="component" value="Unassembled WGS sequence"/>
</dbReference>
<name>A0A4Q1R838_9ACTN</name>
<sequence length="42" mass="4427">MAEHTNGSRPTEAAQDRIPTVIADDLHIVYRVYGTGAGKGSA</sequence>
<keyword evidence="2" id="KW-1185">Reference proteome</keyword>
<comment type="caution">
    <text evidence="1">The sequence shown here is derived from an EMBL/GenBank/DDBJ whole genome shotgun (WGS) entry which is preliminary data.</text>
</comment>
<keyword evidence="1" id="KW-0547">Nucleotide-binding</keyword>
<gene>
    <name evidence="1" type="ORF">EST54_06005</name>
</gene>
<dbReference type="EMBL" id="SDIF01000010">
    <property type="protein sequence ID" value="RXS69528.1"/>
    <property type="molecule type" value="Genomic_DNA"/>
</dbReference>
<dbReference type="GO" id="GO:0005524">
    <property type="term" value="F:ATP binding"/>
    <property type="evidence" value="ECO:0007669"/>
    <property type="project" value="UniProtKB-KW"/>
</dbReference>
<protein>
    <submittedName>
        <fullName evidence="1">ABC transporter ATP-binding protein</fullName>
    </submittedName>
</protein>
<keyword evidence="1" id="KW-0067">ATP-binding</keyword>